<dbReference type="RefSeq" id="WP_183775813.1">
    <property type="nucleotide sequence ID" value="NZ_JACIDK010000006.1"/>
</dbReference>
<keyword evidence="3" id="KW-1185">Reference proteome</keyword>
<evidence type="ECO:0000313" key="3">
    <source>
        <dbReference type="Proteomes" id="UP000530564"/>
    </source>
</evidence>
<name>A0A840A6M2_9CAUL</name>
<protein>
    <submittedName>
        <fullName evidence="2">Uncharacterized protein</fullName>
    </submittedName>
</protein>
<gene>
    <name evidence="2" type="ORF">GGQ61_003595</name>
</gene>
<proteinExistence type="predicted"/>
<organism evidence="2 3">
    <name type="scientific">Phenylobacterium haematophilum</name>
    <dbReference type="NCBI Taxonomy" id="98513"/>
    <lineage>
        <taxon>Bacteria</taxon>
        <taxon>Pseudomonadati</taxon>
        <taxon>Pseudomonadota</taxon>
        <taxon>Alphaproteobacteria</taxon>
        <taxon>Caulobacterales</taxon>
        <taxon>Caulobacteraceae</taxon>
        <taxon>Phenylobacterium</taxon>
    </lineage>
</organism>
<feature type="compositionally biased region" description="Low complexity" evidence="1">
    <location>
        <begin position="122"/>
        <end position="134"/>
    </location>
</feature>
<dbReference type="EMBL" id="JACIDK010000006">
    <property type="protein sequence ID" value="MBB3892857.1"/>
    <property type="molecule type" value="Genomic_DNA"/>
</dbReference>
<evidence type="ECO:0000313" key="2">
    <source>
        <dbReference type="EMBL" id="MBB3892857.1"/>
    </source>
</evidence>
<accession>A0A840A6M2</accession>
<dbReference type="AlphaFoldDB" id="A0A840A6M2"/>
<reference evidence="2 3" key="1">
    <citation type="submission" date="2020-08" db="EMBL/GenBank/DDBJ databases">
        <title>Genomic Encyclopedia of Type Strains, Phase IV (KMG-IV): sequencing the most valuable type-strain genomes for metagenomic binning, comparative biology and taxonomic classification.</title>
        <authorList>
            <person name="Goeker M."/>
        </authorList>
    </citation>
    <scope>NUCLEOTIDE SEQUENCE [LARGE SCALE GENOMIC DNA]</scope>
    <source>
        <strain evidence="2 3">DSM 21793</strain>
    </source>
</reference>
<feature type="region of interest" description="Disordered" evidence="1">
    <location>
        <begin position="100"/>
        <end position="163"/>
    </location>
</feature>
<comment type="caution">
    <text evidence="2">The sequence shown here is derived from an EMBL/GenBank/DDBJ whole genome shotgun (WGS) entry which is preliminary data.</text>
</comment>
<sequence>MLYPFPPTRGASSPRGPMRRQIANPVLGLPAARALMDLDPLARAALAEVLADLGTDAAARAQRSWAQNKGIMAAYWKAVSVYARHIRRVLVAVGREGRGGRVGREAGAASSHRGASPRLSTAGAVPVRAVGAPVTTGAPTRPETPSPLVGSGQVEGARGCARS</sequence>
<evidence type="ECO:0000256" key="1">
    <source>
        <dbReference type="SAM" id="MobiDB-lite"/>
    </source>
</evidence>
<dbReference type="Proteomes" id="UP000530564">
    <property type="component" value="Unassembled WGS sequence"/>
</dbReference>